<evidence type="ECO:0000313" key="4">
    <source>
        <dbReference type="EMBL" id="WNC68231.1"/>
    </source>
</evidence>
<reference evidence="5" key="1">
    <citation type="submission" date="2023-09" db="EMBL/GenBank/DDBJ databases">
        <authorList>
            <person name="Zhang C."/>
        </authorList>
    </citation>
    <scope>NUCLEOTIDE SEQUENCE [LARGE SCALE GENOMIC DNA]</scope>
    <source>
        <strain evidence="5">SQ345</strain>
    </source>
</reference>
<feature type="active site" description="Proton donor" evidence="2">
    <location>
        <position position="39"/>
    </location>
</feature>
<dbReference type="InterPro" id="IPR009097">
    <property type="entry name" value="Cyclic_Pdiesterase"/>
</dbReference>
<dbReference type="Pfam" id="PF02834">
    <property type="entry name" value="LigT_PEase"/>
    <property type="match status" value="1"/>
</dbReference>
<evidence type="ECO:0000256" key="1">
    <source>
        <dbReference type="ARBA" id="ARBA00022801"/>
    </source>
</evidence>
<comment type="similarity">
    <text evidence="2">Belongs to the 2H phosphoesterase superfamily. ThpR family.</text>
</comment>
<gene>
    <name evidence="4" type="primary">thpR</name>
    <name evidence="4" type="ORF">RI845_17100</name>
</gene>
<evidence type="ECO:0000259" key="3">
    <source>
        <dbReference type="Pfam" id="PF02834"/>
    </source>
</evidence>
<dbReference type="PANTHER" id="PTHR35561:SF1">
    <property type="entry name" value="RNA 2',3'-CYCLIC PHOSPHODIESTERASE"/>
    <property type="match status" value="1"/>
</dbReference>
<keyword evidence="5" id="KW-1185">Reference proteome</keyword>
<dbReference type="Proteomes" id="UP001248581">
    <property type="component" value="Chromosome"/>
</dbReference>
<accession>A0ABY9THQ7</accession>
<protein>
    <recommendedName>
        <fullName evidence="2">RNA 2',3'-cyclic phosphodiesterase</fullName>
        <shortName evidence="2">RNA 2',3'-CPDase</shortName>
        <ecNumber evidence="2">3.1.4.58</ecNumber>
    </recommendedName>
</protein>
<evidence type="ECO:0000313" key="5">
    <source>
        <dbReference type="Proteomes" id="UP001248581"/>
    </source>
</evidence>
<comment type="function">
    <text evidence="2">Hydrolyzes RNA 2',3'-cyclic phosphodiester to an RNA 2'-phosphomonoester.</text>
</comment>
<organism evidence="4 5">
    <name type="scientific">Thalassotalea nanhaiensis</name>
    <dbReference type="NCBI Taxonomy" id="3065648"/>
    <lineage>
        <taxon>Bacteria</taxon>
        <taxon>Pseudomonadati</taxon>
        <taxon>Pseudomonadota</taxon>
        <taxon>Gammaproteobacteria</taxon>
        <taxon>Alteromonadales</taxon>
        <taxon>Colwelliaceae</taxon>
        <taxon>Thalassotalea</taxon>
    </lineage>
</organism>
<dbReference type="EMBL" id="CP134146">
    <property type="protein sequence ID" value="WNC68231.1"/>
    <property type="molecule type" value="Genomic_DNA"/>
</dbReference>
<proteinExistence type="inferred from homology"/>
<name>A0ABY9THQ7_9GAMM</name>
<evidence type="ECO:0000256" key="2">
    <source>
        <dbReference type="HAMAP-Rule" id="MF_01940"/>
    </source>
</evidence>
<feature type="short sequence motif" description="HXTX 2" evidence="2">
    <location>
        <begin position="121"/>
        <end position="124"/>
    </location>
</feature>
<feature type="active site" description="Proton acceptor" evidence="2">
    <location>
        <position position="121"/>
    </location>
</feature>
<dbReference type="InterPro" id="IPR004175">
    <property type="entry name" value="RNA_CPDase"/>
</dbReference>
<dbReference type="HAMAP" id="MF_01940">
    <property type="entry name" value="RNA_CPDase"/>
    <property type="match status" value="1"/>
</dbReference>
<dbReference type="EC" id="3.1.4.58" evidence="2"/>
<dbReference type="NCBIfam" id="TIGR02258">
    <property type="entry name" value="2_5_ligase"/>
    <property type="match status" value="1"/>
</dbReference>
<feature type="domain" description="Phosphoesterase HXTX" evidence="3">
    <location>
        <begin position="13"/>
        <end position="83"/>
    </location>
</feature>
<dbReference type="Gene3D" id="3.90.1140.10">
    <property type="entry name" value="Cyclic phosphodiesterase"/>
    <property type="match status" value="1"/>
</dbReference>
<dbReference type="RefSeq" id="WP_348387388.1">
    <property type="nucleotide sequence ID" value="NZ_CP134146.1"/>
</dbReference>
<dbReference type="SUPFAM" id="SSF55144">
    <property type="entry name" value="LigT-like"/>
    <property type="match status" value="1"/>
</dbReference>
<sequence length="170" mass="19463">MGRYFFGLNLANNSKQDIANWREQYLPNDTKSVTSENFHITLLFLGNVDEETMSLCVKAVNHIYAEQFSISLNNIGFWAKPKVLFLGSDRVANNLVTLVEKLTNIALELAVNIQQRPYIPHLTLCRKAKHLPDVLVSPNFNIEFSSFCLYESISTDQGVKYKVIHSWPLR</sequence>
<keyword evidence="1 2" id="KW-0378">Hydrolase</keyword>
<dbReference type="InterPro" id="IPR014051">
    <property type="entry name" value="Phosphoesterase_HXTX"/>
</dbReference>
<comment type="catalytic activity">
    <reaction evidence="2">
        <text>a 3'-end 2',3'-cyclophospho-ribonucleotide-RNA + H2O = a 3'-end 2'-phospho-ribonucleotide-RNA + H(+)</text>
        <dbReference type="Rhea" id="RHEA:11828"/>
        <dbReference type="Rhea" id="RHEA-COMP:10464"/>
        <dbReference type="Rhea" id="RHEA-COMP:17353"/>
        <dbReference type="ChEBI" id="CHEBI:15377"/>
        <dbReference type="ChEBI" id="CHEBI:15378"/>
        <dbReference type="ChEBI" id="CHEBI:83064"/>
        <dbReference type="ChEBI" id="CHEBI:173113"/>
        <dbReference type="EC" id="3.1.4.58"/>
    </reaction>
</comment>
<dbReference type="PANTHER" id="PTHR35561">
    <property type="entry name" value="RNA 2',3'-CYCLIC PHOSPHODIESTERASE"/>
    <property type="match status" value="1"/>
</dbReference>
<feature type="short sequence motif" description="HXTX 1" evidence="2">
    <location>
        <begin position="39"/>
        <end position="42"/>
    </location>
</feature>